<dbReference type="Pfam" id="PF23628">
    <property type="entry name" value="ARM_LIN_C"/>
    <property type="match status" value="1"/>
</dbReference>
<dbReference type="OrthoDB" id="10064100at2759"/>
<dbReference type="CDD" id="cd16664">
    <property type="entry name" value="RING-Ubox_PUB"/>
    <property type="match status" value="1"/>
</dbReference>
<dbReference type="SUPFAM" id="SSF48371">
    <property type="entry name" value="ARM repeat"/>
    <property type="match status" value="1"/>
</dbReference>
<comment type="catalytic activity">
    <reaction evidence="1">
        <text>S-ubiquitinyl-[E2 ubiquitin-conjugating enzyme]-L-cysteine + [acceptor protein]-L-lysine = [E2 ubiquitin-conjugating enzyme]-L-cysteine + N(6)-ubiquitinyl-[acceptor protein]-L-lysine.</text>
        <dbReference type="EC" id="2.3.2.27"/>
    </reaction>
</comment>
<dbReference type="SMART" id="SM00504">
    <property type="entry name" value="Ubox"/>
    <property type="match status" value="1"/>
</dbReference>
<dbReference type="PROSITE" id="PS51698">
    <property type="entry name" value="U_BOX"/>
    <property type="match status" value="1"/>
</dbReference>
<evidence type="ECO:0000256" key="2">
    <source>
        <dbReference type="ARBA" id="ARBA00004906"/>
    </source>
</evidence>
<accession>A0A2I0BBH3</accession>
<dbReference type="InterPro" id="IPR016024">
    <property type="entry name" value="ARM-type_fold"/>
</dbReference>
<evidence type="ECO:0000256" key="4">
    <source>
        <dbReference type="ARBA" id="ARBA00022679"/>
    </source>
</evidence>
<protein>
    <recommendedName>
        <fullName evidence="3">RING-type E3 ubiquitin transferase</fullName>
        <ecNumber evidence="3">2.3.2.27</ecNumber>
    </recommendedName>
</protein>
<keyword evidence="8" id="KW-1185">Reference proteome</keyword>
<dbReference type="Gene3D" id="3.30.40.10">
    <property type="entry name" value="Zinc/RING finger domain, C3HC4 (zinc finger)"/>
    <property type="match status" value="1"/>
</dbReference>
<dbReference type="AlphaFoldDB" id="A0A2I0BBH3"/>
<dbReference type="Proteomes" id="UP000236161">
    <property type="component" value="Unassembled WGS sequence"/>
</dbReference>
<sequence length="1140" mass="129698">MATLEELLAEDGFKRSRQKPNLGPRRRRIFPSRNSSLPNPRLRSYGSRIETERTISDTFRRKLPPMMPETDELTERSPSNTLRTKLSYVDRVGERSPDVQEPGGRSLNFFMKCESGGSSGKNHWDVFPVEETDADRYSGKIQEKAGYNKIFKSKSYEYAQKKEKKTPNLPVKNLSLKENFRDEYPLHSVNEASVKTVTSILNSFVKRILKDENFRSFMYQRCTFSLKSNGVKDIGHNNCVVLSTLKEAIAAVHRIISEGVNELELNKASLNLSMITGLKLMNLDVGYTSGIPNSHLAACAHLYLSIICMIQKKDKVSAKYLLQVFCDTPHHSRRKLLPEIWERLFWLHLTHLKEWYDKEVESVQGTSGVTMKMELLEKVFNDLLDVSTCQLASYYQDLLMDETDSPALPSVSIPFASFGEVSGDANAVSSAKVSTTILIPTTPMISKMLCESVFSPSSRSRTNEVENEESEDETEGGHLVVWKGRDYKSVLKNRQMRSQSSNFCTFMADDLQDHVKFLEDSDSFSDVMEESFHTAETSSCSSSSGILMVDDLLDGSEVVQSSPEINYDDFPDYDHTEVENDLNMRKLAQGAFHLHEIDHPNGEKTFTPKHTINSAVYGEKMQLKEQEYSEFFWDEPDRAPRRSGSNSSKKNSSDELFVYHEDIEQGSVISTIPKDFFCPLTGLLLKDPVTLETGYTFERMAIKKRFDQGNGICPVSGQELRYSAVPETNIVLKHMISEWIAEWLRNFLTFFSQNMPITLKEDGRSTFETALFLMEQILAGLGAMEEKENIKHLISLGGLHFLIQMMGLRSLEVQLRAAKLLVRFIWADGRCRNYLAMHIRKLSLLELIHSKQVGAKNNVVSLLIELICLNRRMEVNSFLSGLIVEVTVSMMDELLVCLRCSQPEERVLVSVLLLHFVVMEESHITSAYGKEALKCIIEALECCLLDKKFIANCQRALLMLGGRFSSSGEIMTETWLLKQAEYNGIVLSYIDEDDQTISEEERREREVWLERMALVLLRVGKKQFLVALSNCWNSGIPDLVKMSLVTTVWLSHALTSLSAIAVQFSSILTLLPRLKESLKRDPDIKNRVLASLCLLNFSKIYEFRIPLISLADEIYEPLKRLAGLTWTAKHLLKDIFVENT</sequence>
<dbReference type="InterPro" id="IPR056512">
    <property type="entry name" value="LIN_N"/>
</dbReference>
<dbReference type="UniPathway" id="UPA00143"/>
<dbReference type="EC" id="2.3.2.27" evidence="3"/>
<dbReference type="PANTHER" id="PTHR35549:SF1">
    <property type="entry name" value="OS04G0584500 PROTEIN"/>
    <property type="match status" value="1"/>
</dbReference>
<feature type="region of interest" description="Disordered" evidence="5">
    <location>
        <begin position="457"/>
        <end position="477"/>
    </location>
</feature>
<evidence type="ECO:0000256" key="5">
    <source>
        <dbReference type="SAM" id="MobiDB-lite"/>
    </source>
</evidence>
<keyword evidence="4" id="KW-0808">Transferase</keyword>
<dbReference type="InterPro" id="IPR003613">
    <property type="entry name" value="Ubox_domain"/>
</dbReference>
<dbReference type="PANTHER" id="PTHR35549">
    <property type="entry name" value="OS04G0584500 PROTEIN"/>
    <property type="match status" value="1"/>
</dbReference>
<name>A0A2I0BBH3_9ASPA</name>
<dbReference type="SUPFAM" id="SSF57850">
    <property type="entry name" value="RING/U-box"/>
    <property type="match status" value="1"/>
</dbReference>
<feature type="domain" description="U-box" evidence="6">
    <location>
        <begin position="671"/>
        <end position="746"/>
    </location>
</feature>
<evidence type="ECO:0000256" key="3">
    <source>
        <dbReference type="ARBA" id="ARBA00012483"/>
    </source>
</evidence>
<evidence type="ECO:0000256" key="1">
    <source>
        <dbReference type="ARBA" id="ARBA00000900"/>
    </source>
</evidence>
<evidence type="ECO:0000313" key="7">
    <source>
        <dbReference type="EMBL" id="PKA65131.1"/>
    </source>
</evidence>
<feature type="region of interest" description="Disordered" evidence="5">
    <location>
        <begin position="1"/>
        <end position="45"/>
    </location>
</feature>
<dbReference type="InterPro" id="IPR045210">
    <property type="entry name" value="RING-Ubox_PUB"/>
</dbReference>
<gene>
    <name evidence="7" type="primary">CERBERUS</name>
    <name evidence="7" type="ORF">AXF42_Ash013252</name>
</gene>
<feature type="compositionally biased region" description="Acidic residues" evidence="5">
    <location>
        <begin position="465"/>
        <end position="474"/>
    </location>
</feature>
<reference evidence="7 8" key="1">
    <citation type="journal article" date="2017" name="Nature">
        <title>The Apostasia genome and the evolution of orchids.</title>
        <authorList>
            <person name="Zhang G.Q."/>
            <person name="Liu K.W."/>
            <person name="Li Z."/>
            <person name="Lohaus R."/>
            <person name="Hsiao Y.Y."/>
            <person name="Niu S.C."/>
            <person name="Wang J.Y."/>
            <person name="Lin Y.C."/>
            <person name="Xu Q."/>
            <person name="Chen L.J."/>
            <person name="Yoshida K."/>
            <person name="Fujiwara S."/>
            <person name="Wang Z.W."/>
            <person name="Zhang Y.Q."/>
            <person name="Mitsuda N."/>
            <person name="Wang M."/>
            <person name="Liu G.H."/>
            <person name="Pecoraro L."/>
            <person name="Huang H.X."/>
            <person name="Xiao X.J."/>
            <person name="Lin M."/>
            <person name="Wu X.Y."/>
            <person name="Wu W.L."/>
            <person name="Chen Y.Y."/>
            <person name="Chang S.B."/>
            <person name="Sakamoto S."/>
            <person name="Ohme-Takagi M."/>
            <person name="Yagi M."/>
            <person name="Zeng S.J."/>
            <person name="Shen C.Y."/>
            <person name="Yeh C.M."/>
            <person name="Luo Y.B."/>
            <person name="Tsai W.C."/>
            <person name="Van de Peer Y."/>
            <person name="Liu Z.J."/>
        </authorList>
    </citation>
    <scope>NUCLEOTIDE SEQUENCE [LARGE SCALE GENOMIC DNA]</scope>
    <source>
        <strain evidence="8">cv. Shenzhen</strain>
        <tissue evidence="7">Stem</tissue>
    </source>
</reference>
<dbReference type="InterPro" id="IPR013083">
    <property type="entry name" value="Znf_RING/FYVE/PHD"/>
</dbReference>
<evidence type="ECO:0000259" key="6">
    <source>
        <dbReference type="PROSITE" id="PS51698"/>
    </source>
</evidence>
<dbReference type="EMBL" id="KZ451896">
    <property type="protein sequence ID" value="PKA65131.1"/>
    <property type="molecule type" value="Genomic_DNA"/>
</dbReference>
<dbReference type="GO" id="GO:0061630">
    <property type="term" value="F:ubiquitin protein ligase activity"/>
    <property type="evidence" value="ECO:0007669"/>
    <property type="project" value="UniProtKB-EC"/>
</dbReference>
<proteinExistence type="predicted"/>
<dbReference type="InterPro" id="IPR055566">
    <property type="entry name" value="ARM_LIN"/>
</dbReference>
<organism evidence="7 8">
    <name type="scientific">Apostasia shenzhenica</name>
    <dbReference type="NCBI Taxonomy" id="1088818"/>
    <lineage>
        <taxon>Eukaryota</taxon>
        <taxon>Viridiplantae</taxon>
        <taxon>Streptophyta</taxon>
        <taxon>Embryophyta</taxon>
        <taxon>Tracheophyta</taxon>
        <taxon>Spermatophyta</taxon>
        <taxon>Magnoliopsida</taxon>
        <taxon>Liliopsida</taxon>
        <taxon>Asparagales</taxon>
        <taxon>Orchidaceae</taxon>
        <taxon>Apostasioideae</taxon>
        <taxon>Apostasia</taxon>
    </lineage>
</organism>
<dbReference type="STRING" id="1088818.A0A2I0BBH3"/>
<dbReference type="GO" id="GO:0016567">
    <property type="term" value="P:protein ubiquitination"/>
    <property type="evidence" value="ECO:0007669"/>
    <property type="project" value="UniProtKB-UniPathway"/>
</dbReference>
<comment type="pathway">
    <text evidence="2">Protein modification; protein ubiquitination.</text>
</comment>
<dbReference type="Pfam" id="PF23568">
    <property type="entry name" value="ARM_LIN"/>
    <property type="match status" value="1"/>
</dbReference>
<dbReference type="Pfam" id="PF04564">
    <property type="entry name" value="U-box"/>
    <property type="match status" value="1"/>
</dbReference>
<evidence type="ECO:0000313" key="8">
    <source>
        <dbReference type="Proteomes" id="UP000236161"/>
    </source>
</evidence>